<evidence type="ECO:0000313" key="9">
    <source>
        <dbReference type="EMBL" id="CAD9715482.1"/>
    </source>
</evidence>
<feature type="signal peptide" evidence="7">
    <location>
        <begin position="1"/>
        <end position="33"/>
    </location>
</feature>
<name>A0A7S2WZQ9_9CHLO</name>
<dbReference type="PANTHER" id="PTHR11306">
    <property type="entry name" value="NIEMANN PICK TYPE C2 PROTEIN NPC2-RELATED"/>
    <property type="match status" value="1"/>
</dbReference>
<feature type="domain" description="MD-2-related lipid-recognition" evidence="8">
    <location>
        <begin position="45"/>
        <end position="161"/>
    </location>
</feature>
<dbReference type="EMBL" id="HBHL01006790">
    <property type="protein sequence ID" value="CAD9715483.1"/>
    <property type="molecule type" value="Transcribed_RNA"/>
</dbReference>
<evidence type="ECO:0000256" key="5">
    <source>
        <dbReference type="ARBA" id="ARBA00022729"/>
    </source>
</evidence>
<evidence type="ECO:0000256" key="4">
    <source>
        <dbReference type="ARBA" id="ARBA00022448"/>
    </source>
</evidence>
<evidence type="ECO:0000259" key="8">
    <source>
        <dbReference type="SMART" id="SM00737"/>
    </source>
</evidence>
<dbReference type="PANTHER" id="PTHR11306:SF0">
    <property type="entry name" value="PHOSPHATIDYLGLYCEROL_PHOSPHATIDYLINOSITOL TRANSFER PROTEIN"/>
    <property type="match status" value="1"/>
</dbReference>
<evidence type="ECO:0000313" key="10">
    <source>
        <dbReference type="EMBL" id="CAD9715483.1"/>
    </source>
</evidence>
<evidence type="ECO:0000256" key="1">
    <source>
        <dbReference type="ARBA" id="ARBA00002053"/>
    </source>
</evidence>
<feature type="chain" id="PRO_5035593328" description="MD-2-related lipid-recognition domain-containing protein" evidence="7">
    <location>
        <begin position="34"/>
        <end position="169"/>
    </location>
</feature>
<evidence type="ECO:0000256" key="3">
    <source>
        <dbReference type="ARBA" id="ARBA00011245"/>
    </source>
</evidence>
<dbReference type="InterPro" id="IPR003172">
    <property type="entry name" value="ML_dom"/>
</dbReference>
<dbReference type="SUPFAM" id="SSF81296">
    <property type="entry name" value="E set domains"/>
    <property type="match status" value="1"/>
</dbReference>
<reference evidence="10" key="1">
    <citation type="submission" date="2021-01" db="EMBL/GenBank/DDBJ databases">
        <authorList>
            <person name="Corre E."/>
            <person name="Pelletier E."/>
            <person name="Niang G."/>
            <person name="Scheremetjew M."/>
            <person name="Finn R."/>
            <person name="Kale V."/>
            <person name="Holt S."/>
            <person name="Cochrane G."/>
            <person name="Meng A."/>
            <person name="Brown T."/>
            <person name="Cohen L."/>
        </authorList>
    </citation>
    <scope>NUCLEOTIDE SEQUENCE</scope>
    <source>
        <strain evidence="10">CCMP1205</strain>
    </source>
</reference>
<dbReference type="GO" id="GO:0032934">
    <property type="term" value="F:sterol binding"/>
    <property type="evidence" value="ECO:0007669"/>
    <property type="project" value="InterPro"/>
</dbReference>
<dbReference type="InterPro" id="IPR039670">
    <property type="entry name" value="NPC2-like"/>
</dbReference>
<comment type="subunit">
    <text evidence="3">Monomer.</text>
</comment>
<evidence type="ECO:0000256" key="6">
    <source>
        <dbReference type="ARBA" id="ARBA00023055"/>
    </source>
</evidence>
<dbReference type="Pfam" id="PF02221">
    <property type="entry name" value="E1_DerP2_DerF2"/>
    <property type="match status" value="1"/>
</dbReference>
<evidence type="ECO:0000256" key="7">
    <source>
        <dbReference type="SAM" id="SignalP"/>
    </source>
</evidence>
<dbReference type="AlphaFoldDB" id="A0A7S2WZQ9"/>
<dbReference type="InterPro" id="IPR014756">
    <property type="entry name" value="Ig_E-set"/>
</dbReference>
<organism evidence="10">
    <name type="scientific">Chloropicon primus</name>
    <dbReference type="NCBI Taxonomy" id="1764295"/>
    <lineage>
        <taxon>Eukaryota</taxon>
        <taxon>Viridiplantae</taxon>
        <taxon>Chlorophyta</taxon>
        <taxon>Chloropicophyceae</taxon>
        <taxon>Chloropicales</taxon>
        <taxon>Chloropicaceae</taxon>
        <taxon>Chloropicon</taxon>
    </lineage>
</organism>
<gene>
    <name evidence="9" type="ORF">CPRI1469_LOCUS4337</name>
    <name evidence="10" type="ORF">CPRI1469_LOCUS4338</name>
</gene>
<comment type="function">
    <text evidence="1">Catalyzes the intermembrane transfer of phosphatidylglycerol and phosphatidylinositol.</text>
</comment>
<comment type="similarity">
    <text evidence="2">Belongs to the NPC2 family.</text>
</comment>
<evidence type="ECO:0000256" key="2">
    <source>
        <dbReference type="ARBA" id="ARBA00006370"/>
    </source>
</evidence>
<dbReference type="EMBL" id="HBHL01006789">
    <property type="protein sequence ID" value="CAD9715482.1"/>
    <property type="molecule type" value="Transcribed_RNA"/>
</dbReference>
<sequence length="169" mass="18606">MVARRRSTWVMTMPSVVVMLALLAVMCGSAVEAKRGAVPGKRVAWEYCDPNATYPANVTSVRMNRYPPRAGDRVKLSVRGFHSEPVTGGTIDFGASFKGMSLYKGSEDLCRRSKCPVLPSGEYRYRASERLPRFTPPGVYGLDVNVHDQDGKEILCLKAKLPVMPAVPQ</sequence>
<keyword evidence="5 7" id="KW-0732">Signal</keyword>
<dbReference type="SMART" id="SM00737">
    <property type="entry name" value="ML"/>
    <property type="match status" value="1"/>
</dbReference>
<dbReference type="Gene3D" id="2.60.40.770">
    <property type="match status" value="1"/>
</dbReference>
<keyword evidence="6" id="KW-0445">Lipid transport</keyword>
<proteinExistence type="inferred from homology"/>
<accession>A0A7S2WZQ9</accession>
<protein>
    <recommendedName>
        <fullName evidence="8">MD-2-related lipid-recognition domain-containing protein</fullName>
    </recommendedName>
</protein>
<keyword evidence="4" id="KW-0813">Transport</keyword>
<dbReference type="GO" id="GO:0015918">
    <property type="term" value="P:sterol transport"/>
    <property type="evidence" value="ECO:0007669"/>
    <property type="project" value="InterPro"/>
</dbReference>